<dbReference type="SUPFAM" id="SSF54373">
    <property type="entry name" value="FAD-linked reductases, C-terminal domain"/>
    <property type="match status" value="1"/>
</dbReference>
<gene>
    <name evidence="12" type="ORF">SCHPADRAFT_914148</name>
</gene>
<feature type="active site" description="Proton acceptor" evidence="7">
    <location>
        <position position="592"/>
    </location>
</feature>
<evidence type="ECO:0000256" key="5">
    <source>
        <dbReference type="ARBA" id="ARBA00022827"/>
    </source>
</evidence>
<dbReference type="PROSITE" id="PS00623">
    <property type="entry name" value="GMC_OXRED_1"/>
    <property type="match status" value="1"/>
</dbReference>
<evidence type="ECO:0000313" key="12">
    <source>
        <dbReference type="EMBL" id="KLO16271.1"/>
    </source>
</evidence>
<feature type="domain" description="Glucose-methanol-choline oxidoreductase N-terminal" evidence="11">
    <location>
        <begin position="309"/>
        <end position="323"/>
    </location>
</feature>
<keyword evidence="3 8" id="KW-0285">Flavoprotein</keyword>
<feature type="signal peptide" evidence="9">
    <location>
        <begin position="1"/>
        <end position="24"/>
    </location>
</feature>
<evidence type="ECO:0000313" key="13">
    <source>
        <dbReference type="Proteomes" id="UP000053477"/>
    </source>
</evidence>
<feature type="chain" id="PRO_5005202198" evidence="9">
    <location>
        <begin position="25"/>
        <end position="613"/>
    </location>
</feature>
<dbReference type="InterPro" id="IPR000172">
    <property type="entry name" value="GMC_OxRdtase_N"/>
</dbReference>
<evidence type="ECO:0000256" key="1">
    <source>
        <dbReference type="ARBA" id="ARBA00001974"/>
    </source>
</evidence>
<dbReference type="PANTHER" id="PTHR11552:SF201">
    <property type="entry name" value="GLUCOSE-METHANOL-CHOLINE OXIDOREDUCTASE N-TERMINAL DOMAIN-CONTAINING PROTEIN"/>
    <property type="match status" value="1"/>
</dbReference>
<keyword evidence="13" id="KW-1185">Reference proteome</keyword>
<dbReference type="AlphaFoldDB" id="A0A0H2SGP9"/>
<dbReference type="PROSITE" id="PS00624">
    <property type="entry name" value="GMC_OXRED_2"/>
    <property type="match status" value="1"/>
</dbReference>
<dbReference type="InParanoid" id="A0A0H2SGP9"/>
<dbReference type="PANTHER" id="PTHR11552">
    <property type="entry name" value="GLUCOSE-METHANOL-CHOLINE GMC OXIDOREDUCTASE"/>
    <property type="match status" value="1"/>
</dbReference>
<evidence type="ECO:0000256" key="4">
    <source>
        <dbReference type="ARBA" id="ARBA00022729"/>
    </source>
</evidence>
<dbReference type="Proteomes" id="UP000053477">
    <property type="component" value="Unassembled WGS sequence"/>
</dbReference>
<protein>
    <submittedName>
        <fullName evidence="12">Glucose oxidase</fullName>
    </submittedName>
</protein>
<comment type="similarity">
    <text evidence="2 8">Belongs to the GMC oxidoreductase family.</text>
</comment>
<evidence type="ECO:0000256" key="6">
    <source>
        <dbReference type="ARBA" id="ARBA00023002"/>
    </source>
</evidence>
<proteinExistence type="inferred from homology"/>
<dbReference type="Gene3D" id="3.30.560.10">
    <property type="entry name" value="Glucose Oxidase, domain 3"/>
    <property type="match status" value="1"/>
</dbReference>
<comment type="cofactor">
    <cofactor evidence="1">
        <name>FAD</name>
        <dbReference type="ChEBI" id="CHEBI:57692"/>
    </cofactor>
</comment>
<dbReference type="GO" id="GO:0016614">
    <property type="term" value="F:oxidoreductase activity, acting on CH-OH group of donors"/>
    <property type="evidence" value="ECO:0007669"/>
    <property type="project" value="InterPro"/>
</dbReference>
<evidence type="ECO:0000259" key="10">
    <source>
        <dbReference type="PROSITE" id="PS00623"/>
    </source>
</evidence>
<evidence type="ECO:0000256" key="2">
    <source>
        <dbReference type="ARBA" id="ARBA00010790"/>
    </source>
</evidence>
<organism evidence="12 13">
    <name type="scientific">Schizopora paradoxa</name>
    <dbReference type="NCBI Taxonomy" id="27342"/>
    <lineage>
        <taxon>Eukaryota</taxon>
        <taxon>Fungi</taxon>
        <taxon>Dikarya</taxon>
        <taxon>Basidiomycota</taxon>
        <taxon>Agaricomycotina</taxon>
        <taxon>Agaricomycetes</taxon>
        <taxon>Hymenochaetales</taxon>
        <taxon>Schizoporaceae</taxon>
        <taxon>Schizopora</taxon>
    </lineage>
</organism>
<evidence type="ECO:0000259" key="11">
    <source>
        <dbReference type="PROSITE" id="PS00624"/>
    </source>
</evidence>
<dbReference type="InterPro" id="IPR027424">
    <property type="entry name" value="Glucose_Oxidase_domain_2"/>
</dbReference>
<dbReference type="PIRSF" id="PIRSF000137">
    <property type="entry name" value="Alcohol_oxidase"/>
    <property type="match status" value="1"/>
</dbReference>
<evidence type="ECO:0000256" key="9">
    <source>
        <dbReference type="SAM" id="SignalP"/>
    </source>
</evidence>
<dbReference type="Pfam" id="PF00732">
    <property type="entry name" value="GMC_oxred_N"/>
    <property type="match status" value="1"/>
</dbReference>
<dbReference type="OrthoDB" id="269227at2759"/>
<dbReference type="InterPro" id="IPR036188">
    <property type="entry name" value="FAD/NAD-bd_sf"/>
</dbReference>
<evidence type="ECO:0000256" key="7">
    <source>
        <dbReference type="PIRSR" id="PIRSR000137-1"/>
    </source>
</evidence>
<feature type="active site" description="Proton donor" evidence="7">
    <location>
        <position position="549"/>
    </location>
</feature>
<name>A0A0H2SGP9_9AGAM</name>
<keyword evidence="4 9" id="KW-0732">Signal</keyword>
<accession>A0A0H2SGP9</accession>
<dbReference type="Gene3D" id="4.10.450.10">
    <property type="entry name" value="Glucose Oxidase, domain 2"/>
    <property type="match status" value="1"/>
</dbReference>
<dbReference type="EMBL" id="KQ085918">
    <property type="protein sequence ID" value="KLO16271.1"/>
    <property type="molecule type" value="Genomic_DNA"/>
</dbReference>
<feature type="domain" description="Glucose-methanol-choline oxidoreductase N-terminal" evidence="10">
    <location>
        <begin position="107"/>
        <end position="130"/>
    </location>
</feature>
<reference evidence="12 13" key="1">
    <citation type="submission" date="2015-04" db="EMBL/GenBank/DDBJ databases">
        <title>Complete genome sequence of Schizopora paradoxa KUC8140, a cosmopolitan wood degrader in East Asia.</title>
        <authorList>
            <consortium name="DOE Joint Genome Institute"/>
            <person name="Min B."/>
            <person name="Park H."/>
            <person name="Jang Y."/>
            <person name="Kim J.-J."/>
            <person name="Kim K.H."/>
            <person name="Pangilinan J."/>
            <person name="Lipzen A."/>
            <person name="Riley R."/>
            <person name="Grigoriev I.V."/>
            <person name="Spatafora J.W."/>
            <person name="Choi I.-G."/>
        </authorList>
    </citation>
    <scope>NUCLEOTIDE SEQUENCE [LARGE SCALE GENOMIC DNA]</scope>
    <source>
        <strain evidence="12 13">KUC8140</strain>
    </source>
</reference>
<keyword evidence="6" id="KW-0560">Oxidoreductase</keyword>
<dbReference type="STRING" id="27342.A0A0H2SGP9"/>
<evidence type="ECO:0000256" key="3">
    <source>
        <dbReference type="ARBA" id="ARBA00022630"/>
    </source>
</evidence>
<evidence type="ECO:0000256" key="8">
    <source>
        <dbReference type="RuleBase" id="RU003968"/>
    </source>
</evidence>
<sequence length="613" mass="64802">MKLSRLPSALFTFSLAFRALPVSGVTTDPSNASGQTFDYIVVGGGLAGITVAARLAENSSVTVLVIEAGNDDRNNPLVYDIYEYGQAFSTNLVWNFATDQNRGMLGGKTLGGGTSINGGTWTRGAQAQYDAWQSLLETTDASVGWNFNGLFSYMQKSEAFSAPNTQQRAKGANSVDAYHGTAGPVQVTFPDAMYGGPQQPAFVSSVQALTNIPLSPDLNGGNPTCVSYVPNTINWHEADNRSSSASAYLTPVENNRHGWLTLVSYRATKILLSGTAPNVRATGVQFKSTANTGSTFTANARLEVILAAGAIHTPHLLQLSGIGDPTVLGPLGINTLVNLKTVGRNLQEQTMSTFGHSASGTFNPGGMGPPDVIAYPSLDQLFASGAGANSTQINAMYPTWANSQAVNALNASALSTIFQIQAGLIVNNSVPVIEMFYDTNYPDTLGLLTWNLLPFSRGNVTITSTNPFTEPKTVVNYFNVDYDLQVQVAGARLSRRVLNGAAFNSFSTGETIPGTSKVPSNNADSGTDAQWRSWITSSSSNGGFIPVSHPIGTAAMMRRSLGGVVDAHLRVYDTLNLRVVDASVLPIQVSAHLSSTLYGVAEKAADLIKADNA</sequence>
<dbReference type="Gene3D" id="3.50.50.60">
    <property type="entry name" value="FAD/NAD(P)-binding domain"/>
    <property type="match status" value="1"/>
</dbReference>
<dbReference type="InterPro" id="IPR012132">
    <property type="entry name" value="GMC_OxRdtase"/>
</dbReference>
<dbReference type="Pfam" id="PF05199">
    <property type="entry name" value="GMC_oxred_C"/>
    <property type="match status" value="1"/>
</dbReference>
<dbReference type="SUPFAM" id="SSF51905">
    <property type="entry name" value="FAD/NAD(P)-binding domain"/>
    <property type="match status" value="1"/>
</dbReference>
<keyword evidence="5 8" id="KW-0274">FAD</keyword>
<dbReference type="GO" id="GO:0050660">
    <property type="term" value="F:flavin adenine dinucleotide binding"/>
    <property type="evidence" value="ECO:0007669"/>
    <property type="project" value="InterPro"/>
</dbReference>
<dbReference type="InterPro" id="IPR007867">
    <property type="entry name" value="GMC_OxRtase_C"/>
</dbReference>